<sequence length="86" mass="10652">MKLIKECFWTAQRLFNENASTKQSPYVLHTHGKRGKQNSDRFNDNRRGKTRRQRRKHSWRMPPPLRHKSHHLIDSKWKRHETFNQY</sequence>
<dbReference type="Proteomes" id="UP000030758">
    <property type="component" value="Unassembled WGS sequence"/>
</dbReference>
<dbReference type="Proteomes" id="UP000030764">
    <property type="component" value="Unassembled WGS sequence"/>
</dbReference>
<feature type="non-terminal residue" evidence="3">
    <location>
        <position position="86"/>
    </location>
</feature>
<gene>
    <name evidence="2" type="ORF">M513_03099</name>
    <name evidence="3" type="ORF">M514_03099</name>
</gene>
<proteinExistence type="predicted"/>
<accession>A0A085NFM0</accession>
<organism evidence="3">
    <name type="scientific">Trichuris suis</name>
    <name type="common">pig whipworm</name>
    <dbReference type="NCBI Taxonomy" id="68888"/>
    <lineage>
        <taxon>Eukaryota</taxon>
        <taxon>Metazoa</taxon>
        <taxon>Ecdysozoa</taxon>
        <taxon>Nematoda</taxon>
        <taxon>Enoplea</taxon>
        <taxon>Dorylaimia</taxon>
        <taxon>Trichinellida</taxon>
        <taxon>Trichuridae</taxon>
        <taxon>Trichuris</taxon>
    </lineage>
</organism>
<protein>
    <submittedName>
        <fullName evidence="3">Uncharacterized protein</fullName>
    </submittedName>
</protein>
<evidence type="ECO:0000313" key="3">
    <source>
        <dbReference type="EMBL" id="KFD68266.1"/>
    </source>
</evidence>
<dbReference type="EMBL" id="KL367506">
    <property type="protein sequence ID" value="KFD68266.1"/>
    <property type="molecule type" value="Genomic_DNA"/>
</dbReference>
<dbReference type="AlphaFoldDB" id="A0A085NFM0"/>
<feature type="compositionally biased region" description="Basic and acidic residues" evidence="1">
    <location>
        <begin position="37"/>
        <end position="47"/>
    </location>
</feature>
<evidence type="ECO:0000313" key="4">
    <source>
        <dbReference type="Proteomes" id="UP000030764"/>
    </source>
</evidence>
<dbReference type="EMBL" id="KL363196">
    <property type="protein sequence ID" value="KFD55975.1"/>
    <property type="molecule type" value="Genomic_DNA"/>
</dbReference>
<keyword evidence="4" id="KW-1185">Reference proteome</keyword>
<reference evidence="3 4" key="1">
    <citation type="journal article" date="2014" name="Nat. Genet.">
        <title>Genome and transcriptome of the porcine whipworm Trichuris suis.</title>
        <authorList>
            <person name="Jex A.R."/>
            <person name="Nejsum P."/>
            <person name="Schwarz E.M."/>
            <person name="Hu L."/>
            <person name="Young N.D."/>
            <person name="Hall R.S."/>
            <person name="Korhonen P.K."/>
            <person name="Liao S."/>
            <person name="Thamsborg S."/>
            <person name="Xia J."/>
            <person name="Xu P."/>
            <person name="Wang S."/>
            <person name="Scheerlinck J.P."/>
            <person name="Hofmann A."/>
            <person name="Sternberg P.W."/>
            <person name="Wang J."/>
            <person name="Gasser R.B."/>
        </authorList>
    </citation>
    <scope>NUCLEOTIDE SEQUENCE [LARGE SCALE GENOMIC DNA]</scope>
    <source>
        <strain evidence="3">DCEP-RM93F</strain>
        <strain evidence="2">DCEP-RM93M</strain>
    </source>
</reference>
<feature type="compositionally biased region" description="Basic residues" evidence="1">
    <location>
        <begin position="48"/>
        <end position="68"/>
    </location>
</feature>
<evidence type="ECO:0000256" key="1">
    <source>
        <dbReference type="SAM" id="MobiDB-lite"/>
    </source>
</evidence>
<name>A0A085NFM0_9BILA</name>
<feature type="region of interest" description="Disordered" evidence="1">
    <location>
        <begin position="20"/>
        <end position="68"/>
    </location>
</feature>
<evidence type="ECO:0000313" key="2">
    <source>
        <dbReference type="EMBL" id="KFD55975.1"/>
    </source>
</evidence>